<dbReference type="InterPro" id="IPR049555">
    <property type="entry name" value="GDT1-like_CS"/>
</dbReference>
<dbReference type="PROSITE" id="PS01214">
    <property type="entry name" value="UPF0016"/>
    <property type="match status" value="1"/>
</dbReference>
<dbReference type="Pfam" id="PF01169">
    <property type="entry name" value="GDT1"/>
    <property type="match status" value="2"/>
</dbReference>
<proteinExistence type="inferred from homology"/>
<evidence type="ECO:0000256" key="6">
    <source>
        <dbReference type="RuleBase" id="RU365102"/>
    </source>
</evidence>
<comment type="similarity">
    <text evidence="2 6">Belongs to the GDT1 family.</text>
</comment>
<dbReference type="Proteomes" id="UP000694941">
    <property type="component" value="Unplaced"/>
</dbReference>
<dbReference type="PANTHER" id="PTHR12608">
    <property type="entry name" value="TRANSMEMBRANE PROTEIN HTP-1 RELATED"/>
    <property type="match status" value="1"/>
</dbReference>
<comment type="subcellular location">
    <subcellularLocation>
        <location evidence="1 6">Membrane</location>
        <topology evidence="1 6">Multi-pass membrane protein</topology>
    </subcellularLocation>
</comment>
<sequence length="354" mass="39170">MKKVVQLMWKTQQLYYTERIKNMLIMKKFSAFRFSECGGTLTMHMLKLMISIGLVFIVLCDVFGAVMGEKSEEEKFNIHSPDSQLDPENAVKFDYPDGLNEKGGDFKKPSKFLDKFGKSGELNFVHAFVASVSVIVVSELGDKTFFIAAIMAMRHPRLTVFLGAITALIVMTVLSACLGFATTIIPRTYTHYISTALFALFGLKMLKEGYLMSHNEGKEEYEEVQNVLNKKDSEFDKTVQIQDIETGVISNGPIKTIRRRLMVFLSRIFLQSFTMTFLAEWGDRSQLTTIILAARENAIGVTVGAAVGHAICTLLAVLGGRIVAQRISVRTVTLVGGCVFLAFAVSALVIGPGS</sequence>
<feature type="transmembrane region" description="Helical" evidence="6">
    <location>
        <begin position="160"/>
        <end position="183"/>
    </location>
</feature>
<keyword evidence="7" id="KW-1185">Reference proteome</keyword>
<dbReference type="GeneID" id="106458594"/>
<feature type="transmembrane region" description="Helical" evidence="6">
    <location>
        <begin position="189"/>
        <end position="206"/>
    </location>
</feature>
<feature type="transmembrane region" description="Helical" evidence="6">
    <location>
        <begin position="122"/>
        <end position="140"/>
    </location>
</feature>
<evidence type="ECO:0000256" key="2">
    <source>
        <dbReference type="ARBA" id="ARBA00009190"/>
    </source>
</evidence>
<evidence type="ECO:0000313" key="8">
    <source>
        <dbReference type="RefSeq" id="XP_022240876.1"/>
    </source>
</evidence>
<feature type="transmembrane region" description="Helical" evidence="6">
    <location>
        <begin position="48"/>
        <end position="67"/>
    </location>
</feature>
<feature type="transmembrane region" description="Helical" evidence="6">
    <location>
        <begin position="331"/>
        <end position="351"/>
    </location>
</feature>
<keyword evidence="4 6" id="KW-1133">Transmembrane helix</keyword>
<evidence type="ECO:0000256" key="3">
    <source>
        <dbReference type="ARBA" id="ARBA00022692"/>
    </source>
</evidence>
<reference evidence="8" key="1">
    <citation type="submission" date="2025-08" db="UniProtKB">
        <authorList>
            <consortium name="RefSeq"/>
        </authorList>
    </citation>
    <scope>IDENTIFICATION</scope>
    <source>
        <tissue evidence="8">Muscle</tissue>
    </source>
</reference>
<evidence type="ECO:0000313" key="7">
    <source>
        <dbReference type="Proteomes" id="UP000694941"/>
    </source>
</evidence>
<name>A0ABM1SB71_LIMPO</name>
<accession>A0ABM1SB71</accession>
<organism evidence="7 8">
    <name type="scientific">Limulus polyphemus</name>
    <name type="common">Atlantic horseshoe crab</name>
    <dbReference type="NCBI Taxonomy" id="6850"/>
    <lineage>
        <taxon>Eukaryota</taxon>
        <taxon>Metazoa</taxon>
        <taxon>Ecdysozoa</taxon>
        <taxon>Arthropoda</taxon>
        <taxon>Chelicerata</taxon>
        <taxon>Merostomata</taxon>
        <taxon>Xiphosura</taxon>
        <taxon>Limulidae</taxon>
        <taxon>Limulus</taxon>
    </lineage>
</organism>
<dbReference type="InterPro" id="IPR001727">
    <property type="entry name" value="GDT1-like"/>
</dbReference>
<protein>
    <recommendedName>
        <fullName evidence="6">GDT1 family protein</fullName>
    </recommendedName>
</protein>
<dbReference type="RefSeq" id="XP_022240876.1">
    <property type="nucleotide sequence ID" value="XM_022385168.1"/>
</dbReference>
<evidence type="ECO:0000256" key="1">
    <source>
        <dbReference type="ARBA" id="ARBA00004141"/>
    </source>
</evidence>
<gene>
    <name evidence="8" type="primary">LOC106458594</name>
</gene>
<dbReference type="PANTHER" id="PTHR12608:SF1">
    <property type="entry name" value="TRANSMEMBRANE PROTEIN 165"/>
    <property type="match status" value="1"/>
</dbReference>
<keyword evidence="3 6" id="KW-0812">Transmembrane</keyword>
<feature type="transmembrane region" description="Helical" evidence="6">
    <location>
        <begin position="299"/>
        <end position="319"/>
    </location>
</feature>
<evidence type="ECO:0000256" key="5">
    <source>
        <dbReference type="ARBA" id="ARBA00023136"/>
    </source>
</evidence>
<evidence type="ECO:0000256" key="4">
    <source>
        <dbReference type="ARBA" id="ARBA00022989"/>
    </source>
</evidence>
<feature type="transmembrane region" description="Helical" evidence="6">
    <location>
        <begin position="261"/>
        <end position="279"/>
    </location>
</feature>
<keyword evidence="5 6" id="KW-0472">Membrane</keyword>